<keyword evidence="2" id="KW-0964">Secreted</keyword>
<accession>A0A154L655</accession>
<dbReference type="OrthoDB" id="7365236at2"/>
<name>A0A154L655_9PROT</name>
<dbReference type="PANTHER" id="PTHR38340">
    <property type="entry name" value="S-LAYER PROTEIN"/>
    <property type="match status" value="1"/>
</dbReference>
<dbReference type="PROSITE" id="PS00330">
    <property type="entry name" value="HEMOLYSIN_CALCIUM"/>
    <property type="match status" value="3"/>
</dbReference>
<organism evidence="4 5">
    <name type="scientific">Thalassospira lucentensis</name>
    <dbReference type="NCBI Taxonomy" id="168935"/>
    <lineage>
        <taxon>Bacteria</taxon>
        <taxon>Pseudomonadati</taxon>
        <taxon>Pseudomonadota</taxon>
        <taxon>Alphaproteobacteria</taxon>
        <taxon>Rhodospirillales</taxon>
        <taxon>Thalassospiraceae</taxon>
        <taxon>Thalassospira</taxon>
    </lineage>
</organism>
<dbReference type="Pfam" id="PF00353">
    <property type="entry name" value="HemolysinCabind"/>
    <property type="match status" value="5"/>
</dbReference>
<dbReference type="InterPro" id="IPR011049">
    <property type="entry name" value="Serralysin-like_metalloprot_C"/>
</dbReference>
<reference evidence="4 5" key="1">
    <citation type="submission" date="2015-12" db="EMBL/GenBank/DDBJ databases">
        <title>Genome sequence of Thalassospira lucentensis MCCC 1A02072.</title>
        <authorList>
            <person name="Lu L."/>
            <person name="Lai Q."/>
            <person name="Shao Z."/>
            <person name="Qian P."/>
        </authorList>
    </citation>
    <scope>NUCLEOTIDE SEQUENCE [LARGE SCALE GENOMIC DNA]</scope>
    <source>
        <strain evidence="4 5">MCCC 1A02072</strain>
    </source>
</reference>
<dbReference type="EMBL" id="LPVY01000008">
    <property type="protein sequence ID" value="KZB65624.1"/>
    <property type="molecule type" value="Genomic_DNA"/>
</dbReference>
<comment type="caution">
    <text evidence="4">The sequence shown here is derived from an EMBL/GenBank/DDBJ whole genome shotgun (WGS) entry which is preliminary data.</text>
</comment>
<dbReference type="GO" id="GO:0005576">
    <property type="term" value="C:extracellular region"/>
    <property type="evidence" value="ECO:0007669"/>
    <property type="project" value="UniProtKB-SubCell"/>
</dbReference>
<evidence type="ECO:0000256" key="2">
    <source>
        <dbReference type="ARBA" id="ARBA00022525"/>
    </source>
</evidence>
<gene>
    <name evidence="4" type="ORF">AUP42_16745</name>
</gene>
<dbReference type="PANTHER" id="PTHR38340:SF1">
    <property type="entry name" value="S-LAYER PROTEIN"/>
    <property type="match status" value="1"/>
</dbReference>
<dbReference type="InterPro" id="IPR018511">
    <property type="entry name" value="Hemolysin-typ_Ca-bd_CS"/>
</dbReference>
<protein>
    <recommendedName>
        <fullName evidence="6">Calcium-binding protein</fullName>
    </recommendedName>
</protein>
<evidence type="ECO:0000313" key="5">
    <source>
        <dbReference type="Proteomes" id="UP000076335"/>
    </source>
</evidence>
<comment type="subcellular location">
    <subcellularLocation>
        <location evidence="1">Secreted</location>
    </subcellularLocation>
</comment>
<proteinExistence type="predicted"/>
<dbReference type="SUPFAM" id="SSF51120">
    <property type="entry name" value="beta-Roll"/>
    <property type="match status" value="3"/>
</dbReference>
<sequence>MAVVTGTEGNDSLVGSGDNDTIYGLAGDDQLYGAGRDDELTGGPGADLLDGGPGGRDSANYDTDTATEGVIVDLQDGTGHGGEAQGDRLAGIEVVEGSPFDDTLIGDAESNVLWGRGGSDLLLGGDGDDFLYGDYLGNDPGNDTLLGGSGNDTLTGREGEDTLLGGDGDDMLSPGADADYVDGGAGSDTLRYNGDSGVSINLETGVFQGGEAEGDVVHDIENLYGTIHDDLLIGDAGRNVLQGHFGDDVLRGEDGHDVLHGGNGHDIIEGGDGNDFLRGNSDRYPQDDGPDTFLWRVFEGGAERDRIADFETGPDGDRLQLGSEFQEKSGIHDFSDFIAHAEETDAGLYVDFSDGRPYDYGVLIENADLADFTEGNIVFEDSAIG</sequence>
<evidence type="ECO:0000256" key="1">
    <source>
        <dbReference type="ARBA" id="ARBA00004613"/>
    </source>
</evidence>
<dbReference type="AlphaFoldDB" id="A0A154L655"/>
<evidence type="ECO:0000313" key="4">
    <source>
        <dbReference type="EMBL" id="KZB65624.1"/>
    </source>
</evidence>
<dbReference type="InterPro" id="IPR050557">
    <property type="entry name" value="RTX_toxin/Mannuronan_C5-epim"/>
</dbReference>
<dbReference type="GO" id="GO:0005509">
    <property type="term" value="F:calcium ion binding"/>
    <property type="evidence" value="ECO:0007669"/>
    <property type="project" value="InterPro"/>
</dbReference>
<evidence type="ECO:0008006" key="6">
    <source>
        <dbReference type="Google" id="ProtNLM"/>
    </source>
</evidence>
<dbReference type="InterPro" id="IPR001343">
    <property type="entry name" value="Hemolysn_Ca-bd"/>
</dbReference>
<evidence type="ECO:0000256" key="3">
    <source>
        <dbReference type="SAM" id="MobiDB-lite"/>
    </source>
</evidence>
<dbReference type="Proteomes" id="UP000076335">
    <property type="component" value="Unassembled WGS sequence"/>
</dbReference>
<dbReference type="RefSeq" id="WP_062950947.1">
    <property type="nucleotide sequence ID" value="NZ_LPVY01000008.1"/>
</dbReference>
<dbReference type="PRINTS" id="PR00313">
    <property type="entry name" value="CABNDNGRPT"/>
</dbReference>
<dbReference type="Gene3D" id="2.150.10.10">
    <property type="entry name" value="Serralysin-like metalloprotease, C-terminal"/>
    <property type="match status" value="3"/>
</dbReference>
<feature type="region of interest" description="Disordered" evidence="3">
    <location>
        <begin position="34"/>
        <end position="63"/>
    </location>
</feature>